<keyword evidence="2" id="KW-1185">Reference proteome</keyword>
<protein>
    <submittedName>
        <fullName evidence="1">Uncharacterized protein</fullName>
    </submittedName>
</protein>
<reference evidence="1 2" key="1">
    <citation type="submission" date="2012-02" db="EMBL/GenBank/DDBJ databases">
        <title>The Genome Sequence of Bacteroides dorei CL02T12C06.</title>
        <authorList>
            <consortium name="The Broad Institute Genome Sequencing Platform"/>
            <person name="Earl A."/>
            <person name="Ward D."/>
            <person name="Feldgarden M."/>
            <person name="Gevers D."/>
            <person name="Zitomersky N.L."/>
            <person name="Coyne M.J."/>
            <person name="Comstock L.E."/>
            <person name="Young S.K."/>
            <person name="Zeng Q."/>
            <person name="Gargeya S."/>
            <person name="Fitzgerald M."/>
            <person name="Haas B."/>
            <person name="Abouelleil A."/>
            <person name="Alvarado L."/>
            <person name="Arachchi H.M."/>
            <person name="Berlin A."/>
            <person name="Chapman S.B."/>
            <person name="Gearin G."/>
            <person name="Goldberg J."/>
            <person name="Griggs A."/>
            <person name="Gujja S."/>
            <person name="Hansen M."/>
            <person name="Heiman D."/>
            <person name="Howarth C."/>
            <person name="Larimer J."/>
            <person name="Lui A."/>
            <person name="MacDonald P.J.P."/>
            <person name="McCowen C."/>
            <person name="Montmayeur A."/>
            <person name="Murphy C."/>
            <person name="Neiman D."/>
            <person name="Pearson M."/>
            <person name="Priest M."/>
            <person name="Roberts A."/>
            <person name="Saif S."/>
            <person name="Shea T."/>
            <person name="Sisk P."/>
            <person name="Stolte C."/>
            <person name="Sykes S."/>
            <person name="Wortman J."/>
            <person name="Nusbaum C."/>
            <person name="Birren B."/>
        </authorList>
    </citation>
    <scope>NUCLEOTIDE SEQUENCE [LARGE SCALE GENOMIC DNA]</scope>
    <source>
        <strain evidence="1 2">CL02T12C06</strain>
    </source>
</reference>
<dbReference type="Proteomes" id="UP000005974">
    <property type="component" value="Unassembled WGS sequence"/>
</dbReference>
<name>I8VWG1_9BACT</name>
<dbReference type="HOGENOM" id="CLU_3212328_0_0_10"/>
<accession>I8VWG1</accession>
<comment type="caution">
    <text evidence="1">The sequence shown here is derived from an EMBL/GenBank/DDBJ whole genome shotgun (WGS) entry which is preliminary data.</text>
</comment>
<evidence type="ECO:0000313" key="2">
    <source>
        <dbReference type="Proteomes" id="UP000005974"/>
    </source>
</evidence>
<dbReference type="EMBL" id="AGXJ01000069">
    <property type="protein sequence ID" value="EIY29732.1"/>
    <property type="molecule type" value="Genomic_DNA"/>
</dbReference>
<sequence>MYRHKKCRYVCGFVPLRNLNITKESIIFDMAKKKAENICMLVSN</sequence>
<dbReference type="AlphaFoldDB" id="I8VWG1"/>
<gene>
    <name evidence="1" type="ORF">HMPREF1064_03754</name>
</gene>
<evidence type="ECO:0000313" key="1">
    <source>
        <dbReference type="EMBL" id="EIY29732.1"/>
    </source>
</evidence>
<proteinExistence type="predicted"/>
<organism evidence="1 2">
    <name type="scientific">Phocaeicola dorei CL02T12C06</name>
    <dbReference type="NCBI Taxonomy" id="997876"/>
    <lineage>
        <taxon>Bacteria</taxon>
        <taxon>Pseudomonadati</taxon>
        <taxon>Bacteroidota</taxon>
        <taxon>Bacteroidia</taxon>
        <taxon>Bacteroidales</taxon>
        <taxon>Bacteroidaceae</taxon>
        <taxon>Phocaeicola</taxon>
    </lineage>
</organism>